<feature type="region of interest" description="Disordered" evidence="1">
    <location>
        <begin position="225"/>
        <end position="250"/>
    </location>
</feature>
<evidence type="ECO:0000256" key="1">
    <source>
        <dbReference type="SAM" id="MobiDB-lite"/>
    </source>
</evidence>
<evidence type="ECO:0008006" key="4">
    <source>
        <dbReference type="Google" id="ProtNLM"/>
    </source>
</evidence>
<evidence type="ECO:0000313" key="3">
    <source>
        <dbReference type="Proteomes" id="UP000278907"/>
    </source>
</evidence>
<dbReference type="RefSeq" id="WP_120583841.1">
    <property type="nucleotide sequence ID" value="NZ_RAWI01000069.1"/>
</dbReference>
<protein>
    <recommendedName>
        <fullName evidence="4">Secreted protein</fullName>
    </recommendedName>
</protein>
<comment type="caution">
    <text evidence="2">The sequence shown here is derived from an EMBL/GenBank/DDBJ whole genome shotgun (WGS) entry which is preliminary data.</text>
</comment>
<feature type="compositionally biased region" description="Pro residues" evidence="1">
    <location>
        <begin position="231"/>
        <end position="242"/>
    </location>
</feature>
<sequence>MAGAVLALALIGALSAGMASGVDRVRRKKLPRASDLSTPTEEVPHRSAQAPRASAHATGATAHPDLSRDTPSRTGQHPKAAPVKTNAPVSSPPITVLAQAPGEEATEADDLQPPPTLPATTARVPAPLHVSWRVVESSAGTVKLIARLERSPGFTAPVEVSLRVPSRTLLQDGPSSPIVLGVDVQEVPWTLALPEGTSPEEDLVLLASAEGEAFGVHAEARYRFGRTPVEGPRPTPTGPPLPEGFMRARE</sequence>
<name>A0ABX9QLD5_9BACT</name>
<dbReference type="EMBL" id="RAWI01000069">
    <property type="protein sequence ID" value="RKI10829.1"/>
    <property type="molecule type" value="Genomic_DNA"/>
</dbReference>
<keyword evidence="3" id="KW-1185">Reference proteome</keyword>
<organism evidence="2 3">
    <name type="scientific">Corallococcus praedator</name>
    <dbReference type="NCBI Taxonomy" id="2316724"/>
    <lineage>
        <taxon>Bacteria</taxon>
        <taxon>Pseudomonadati</taxon>
        <taxon>Myxococcota</taxon>
        <taxon>Myxococcia</taxon>
        <taxon>Myxococcales</taxon>
        <taxon>Cystobacterineae</taxon>
        <taxon>Myxococcaceae</taxon>
        <taxon>Corallococcus</taxon>
    </lineage>
</organism>
<accession>A0ABX9QLD5</accession>
<evidence type="ECO:0000313" key="2">
    <source>
        <dbReference type="EMBL" id="RKI10829.1"/>
    </source>
</evidence>
<reference evidence="2 3" key="1">
    <citation type="submission" date="2018-09" db="EMBL/GenBank/DDBJ databases">
        <authorList>
            <person name="Livingstone P.G."/>
            <person name="Whitworth D.E."/>
        </authorList>
    </citation>
    <scope>NUCLEOTIDE SEQUENCE [LARGE SCALE GENOMIC DNA]</scope>
    <source>
        <strain evidence="2 3">CA031B</strain>
    </source>
</reference>
<proteinExistence type="predicted"/>
<gene>
    <name evidence="2" type="ORF">D7Y13_12015</name>
</gene>
<feature type="region of interest" description="Disordered" evidence="1">
    <location>
        <begin position="20"/>
        <end position="94"/>
    </location>
</feature>
<dbReference type="Proteomes" id="UP000278907">
    <property type="component" value="Unassembled WGS sequence"/>
</dbReference>